<dbReference type="InterPro" id="IPR022618">
    <property type="entry name" value="Defensin-like_20-28"/>
</dbReference>
<accession>A0AAV2EKA0</accession>
<dbReference type="Proteomes" id="UP001497516">
    <property type="component" value="Chromosome 5"/>
</dbReference>
<proteinExistence type="inferred from homology"/>
<dbReference type="Pfam" id="PF10868">
    <property type="entry name" value="Defensin_like"/>
    <property type="match status" value="1"/>
</dbReference>
<evidence type="ECO:0000256" key="2">
    <source>
        <dbReference type="ARBA" id="ARBA00006722"/>
    </source>
</evidence>
<dbReference type="PANTHER" id="PTHR34453">
    <property type="entry name" value="DEFENSIN-LIKE (DEFL) FAMILY PROTEIN-RELATED"/>
    <property type="match status" value="1"/>
</dbReference>
<dbReference type="GO" id="GO:0050832">
    <property type="term" value="P:defense response to fungus"/>
    <property type="evidence" value="ECO:0007669"/>
    <property type="project" value="UniProtKB-KW"/>
</dbReference>
<name>A0AAV2EKA0_9ROSI</name>
<dbReference type="PANTHER" id="PTHR34453:SF3">
    <property type="entry name" value="DEFENSIN-LIKE (DEFL) FAMILY PROTEIN-RELATED"/>
    <property type="match status" value="1"/>
</dbReference>
<sequence length="93" mass="10003">MASGGLRVGCLVMLLAAMLVAFTSNSVTGTRFVGKHPGNATDSICCREYYHMGECRPGKNDAPGGNCYEFCIQECKGALCKHTSRGHHCHCMC</sequence>
<evidence type="ECO:0000313" key="9">
    <source>
        <dbReference type="EMBL" id="CAL1386391.1"/>
    </source>
</evidence>
<gene>
    <name evidence="9" type="ORF">LTRI10_LOCUS27451</name>
</gene>
<keyword evidence="10" id="KW-1185">Reference proteome</keyword>
<comment type="similarity">
    <text evidence="2">Belongs to the DEFL family.</text>
</comment>
<feature type="signal peptide" evidence="8">
    <location>
        <begin position="1"/>
        <end position="29"/>
    </location>
</feature>
<protein>
    <submittedName>
        <fullName evidence="9">Uncharacterized protein</fullName>
    </submittedName>
</protein>
<dbReference type="GO" id="GO:0031640">
    <property type="term" value="P:killing of cells of another organism"/>
    <property type="evidence" value="ECO:0007669"/>
    <property type="project" value="UniProtKB-KW"/>
</dbReference>
<feature type="chain" id="PRO_5043315163" evidence="8">
    <location>
        <begin position="30"/>
        <end position="93"/>
    </location>
</feature>
<evidence type="ECO:0000256" key="6">
    <source>
        <dbReference type="ARBA" id="ARBA00022729"/>
    </source>
</evidence>
<comment type="subcellular location">
    <subcellularLocation>
        <location evidence="1">Secreted</location>
    </subcellularLocation>
</comment>
<keyword evidence="6 8" id="KW-0732">Signal</keyword>
<evidence type="ECO:0000256" key="1">
    <source>
        <dbReference type="ARBA" id="ARBA00004613"/>
    </source>
</evidence>
<keyword evidence="7" id="KW-0611">Plant defense</keyword>
<evidence type="ECO:0000256" key="7">
    <source>
        <dbReference type="ARBA" id="ARBA00022821"/>
    </source>
</evidence>
<dbReference type="AlphaFoldDB" id="A0AAV2EKA0"/>
<keyword evidence="3" id="KW-0964">Secreted</keyword>
<dbReference type="EMBL" id="OZ034818">
    <property type="protein sequence ID" value="CAL1386391.1"/>
    <property type="molecule type" value="Genomic_DNA"/>
</dbReference>
<evidence type="ECO:0000256" key="3">
    <source>
        <dbReference type="ARBA" id="ARBA00022525"/>
    </source>
</evidence>
<organism evidence="9 10">
    <name type="scientific">Linum trigynum</name>
    <dbReference type="NCBI Taxonomy" id="586398"/>
    <lineage>
        <taxon>Eukaryota</taxon>
        <taxon>Viridiplantae</taxon>
        <taxon>Streptophyta</taxon>
        <taxon>Embryophyta</taxon>
        <taxon>Tracheophyta</taxon>
        <taxon>Spermatophyta</taxon>
        <taxon>Magnoliopsida</taxon>
        <taxon>eudicotyledons</taxon>
        <taxon>Gunneridae</taxon>
        <taxon>Pentapetalae</taxon>
        <taxon>rosids</taxon>
        <taxon>fabids</taxon>
        <taxon>Malpighiales</taxon>
        <taxon>Linaceae</taxon>
        <taxon>Linum</taxon>
    </lineage>
</organism>
<evidence type="ECO:0000256" key="5">
    <source>
        <dbReference type="ARBA" id="ARBA00022577"/>
    </source>
</evidence>
<evidence type="ECO:0000256" key="8">
    <source>
        <dbReference type="SAM" id="SignalP"/>
    </source>
</evidence>
<keyword evidence="5" id="KW-0295">Fungicide</keyword>
<reference evidence="9 10" key="1">
    <citation type="submission" date="2024-04" db="EMBL/GenBank/DDBJ databases">
        <authorList>
            <person name="Fracassetti M."/>
        </authorList>
    </citation>
    <scope>NUCLEOTIDE SEQUENCE [LARGE SCALE GENOMIC DNA]</scope>
</reference>
<evidence type="ECO:0000256" key="4">
    <source>
        <dbReference type="ARBA" id="ARBA00022529"/>
    </source>
</evidence>
<keyword evidence="4" id="KW-0929">Antimicrobial</keyword>
<evidence type="ECO:0000313" key="10">
    <source>
        <dbReference type="Proteomes" id="UP001497516"/>
    </source>
</evidence>
<dbReference type="GO" id="GO:0005576">
    <property type="term" value="C:extracellular region"/>
    <property type="evidence" value="ECO:0007669"/>
    <property type="project" value="UniProtKB-SubCell"/>
</dbReference>